<dbReference type="RefSeq" id="WP_130602912.1">
    <property type="nucleotide sequence ID" value="NZ_CP034759.1"/>
</dbReference>
<organism evidence="2 3">
    <name type="scientific">Litorilituus sediminis</name>
    <dbReference type="NCBI Taxonomy" id="718192"/>
    <lineage>
        <taxon>Bacteria</taxon>
        <taxon>Pseudomonadati</taxon>
        <taxon>Pseudomonadota</taxon>
        <taxon>Gammaproteobacteria</taxon>
        <taxon>Alteromonadales</taxon>
        <taxon>Colwelliaceae</taxon>
        <taxon>Litorilituus</taxon>
    </lineage>
</organism>
<keyword evidence="1" id="KW-0472">Membrane</keyword>
<evidence type="ECO:0000313" key="3">
    <source>
        <dbReference type="Proteomes" id="UP000290244"/>
    </source>
</evidence>
<sequence length="185" mass="18973">MKYSVKNKAQQGFTLIELVVVIVILGILAVTAAPKFINLQDDARTATLQGVKAAIESSTALVYSKSLIAGNESDGTGTKAVPIDATNNAIATVFGYPIAEPFDTTTPAPITAGSIANALDIDIAANAANPTTEFVYVEFAADNAVGIYLATTVPGTPALNDDCSVTYTTSTGVGVKPVIAVNECS</sequence>
<accession>A0A4P6P591</accession>
<evidence type="ECO:0000313" key="2">
    <source>
        <dbReference type="EMBL" id="QBG36604.1"/>
    </source>
</evidence>
<gene>
    <name evidence="2" type="ORF">EMK97_13180</name>
</gene>
<dbReference type="KEGG" id="lsd:EMK97_13180"/>
<dbReference type="Proteomes" id="UP000290244">
    <property type="component" value="Chromosome"/>
</dbReference>
<keyword evidence="1" id="KW-1133">Transmembrane helix</keyword>
<dbReference type="PANTHER" id="PTHR30093">
    <property type="entry name" value="GENERAL SECRETION PATHWAY PROTEIN G"/>
    <property type="match status" value="1"/>
</dbReference>
<dbReference type="Pfam" id="PF07963">
    <property type="entry name" value="N_methyl"/>
    <property type="match status" value="1"/>
</dbReference>
<dbReference type="InterPro" id="IPR045584">
    <property type="entry name" value="Pilin-like"/>
</dbReference>
<dbReference type="EMBL" id="CP034759">
    <property type="protein sequence ID" value="QBG36604.1"/>
    <property type="molecule type" value="Genomic_DNA"/>
</dbReference>
<dbReference type="NCBIfam" id="TIGR02532">
    <property type="entry name" value="IV_pilin_GFxxxE"/>
    <property type="match status" value="1"/>
</dbReference>
<dbReference type="SUPFAM" id="SSF54523">
    <property type="entry name" value="Pili subunits"/>
    <property type="match status" value="1"/>
</dbReference>
<proteinExistence type="predicted"/>
<dbReference type="PANTHER" id="PTHR30093:SF7">
    <property type="entry name" value="MSHA MAJOR PILIN SUBUNIT MSHA"/>
    <property type="match status" value="1"/>
</dbReference>
<dbReference type="PROSITE" id="PS00409">
    <property type="entry name" value="PROKAR_NTER_METHYL"/>
    <property type="match status" value="1"/>
</dbReference>
<evidence type="ECO:0000256" key="1">
    <source>
        <dbReference type="SAM" id="Phobius"/>
    </source>
</evidence>
<reference evidence="2 3" key="1">
    <citation type="submission" date="2018-12" db="EMBL/GenBank/DDBJ databases">
        <title>Complete genome of Litorilituus sediminis.</title>
        <authorList>
            <person name="Liu A."/>
            <person name="Rong J."/>
        </authorList>
    </citation>
    <scope>NUCLEOTIDE SEQUENCE [LARGE SCALE GENOMIC DNA]</scope>
    <source>
        <strain evidence="2 3">JCM 17549</strain>
    </source>
</reference>
<dbReference type="InterPro" id="IPR012902">
    <property type="entry name" value="N_methyl_site"/>
</dbReference>
<dbReference type="AlphaFoldDB" id="A0A4P6P591"/>
<keyword evidence="3" id="KW-1185">Reference proteome</keyword>
<feature type="transmembrane region" description="Helical" evidence="1">
    <location>
        <begin position="12"/>
        <end position="33"/>
    </location>
</feature>
<protein>
    <submittedName>
        <fullName evidence="2">Prepilin-type N-terminal cleavage/methylation domain-containing protein</fullName>
    </submittedName>
</protein>
<name>A0A4P6P591_9GAMM</name>
<keyword evidence="1" id="KW-0812">Transmembrane</keyword>
<dbReference type="Gene3D" id="3.30.700.10">
    <property type="entry name" value="Glycoprotein, Type 4 Pilin"/>
    <property type="match status" value="1"/>
</dbReference>
<dbReference type="OrthoDB" id="5828185at2"/>